<proteinExistence type="predicted"/>
<dbReference type="Pfam" id="PF13535">
    <property type="entry name" value="ATP-grasp_4"/>
    <property type="match status" value="1"/>
</dbReference>
<dbReference type="Pfam" id="PF18603">
    <property type="entry name" value="LAL_C2"/>
    <property type="match status" value="1"/>
</dbReference>
<keyword evidence="2 4" id="KW-0547">Nucleotide-binding</keyword>
<dbReference type="PANTHER" id="PTHR43585:SF2">
    <property type="entry name" value="ATP-GRASP ENZYME FSQD"/>
    <property type="match status" value="1"/>
</dbReference>
<dbReference type="Proteomes" id="UP001199054">
    <property type="component" value="Unassembled WGS sequence"/>
</dbReference>
<accession>A0ABS8B2H5</accession>
<keyword evidence="8" id="KW-1185">Reference proteome</keyword>
<evidence type="ECO:0000256" key="4">
    <source>
        <dbReference type="PROSITE-ProRule" id="PRU00409"/>
    </source>
</evidence>
<evidence type="ECO:0000313" key="7">
    <source>
        <dbReference type="EMBL" id="MCB5178811.1"/>
    </source>
</evidence>
<feature type="domain" description="ATP-grasp" evidence="6">
    <location>
        <begin position="110"/>
        <end position="308"/>
    </location>
</feature>
<reference evidence="7 8" key="1">
    <citation type="submission" date="2021-10" db="EMBL/GenBank/DDBJ databases">
        <title>Streptomyces sp. strain SMC 277, a novel streptomycete isolated from soil.</title>
        <authorList>
            <person name="Chanama M."/>
        </authorList>
    </citation>
    <scope>NUCLEOTIDE SEQUENCE [LARGE SCALE GENOMIC DNA]</scope>
    <source>
        <strain evidence="7 8">SMC 277</strain>
    </source>
</reference>
<dbReference type="PANTHER" id="PTHR43585">
    <property type="entry name" value="FUMIPYRROLE BIOSYNTHESIS PROTEIN C"/>
    <property type="match status" value="1"/>
</dbReference>
<dbReference type="Gene3D" id="3.30.470.20">
    <property type="entry name" value="ATP-grasp fold, B domain"/>
    <property type="match status" value="1"/>
</dbReference>
<organism evidence="7 8">
    <name type="scientific">Streptomyces antimicrobicus</name>
    <dbReference type="NCBI Taxonomy" id="2883108"/>
    <lineage>
        <taxon>Bacteria</taxon>
        <taxon>Bacillati</taxon>
        <taxon>Actinomycetota</taxon>
        <taxon>Actinomycetes</taxon>
        <taxon>Kitasatosporales</taxon>
        <taxon>Streptomycetaceae</taxon>
        <taxon>Streptomyces</taxon>
    </lineage>
</organism>
<dbReference type="SMART" id="SM01209">
    <property type="entry name" value="GARS_A"/>
    <property type="match status" value="1"/>
</dbReference>
<dbReference type="InterPro" id="IPR011761">
    <property type="entry name" value="ATP-grasp"/>
</dbReference>
<dbReference type="SUPFAM" id="SSF56059">
    <property type="entry name" value="Glutathione synthetase ATP-binding domain-like"/>
    <property type="match status" value="1"/>
</dbReference>
<protein>
    <submittedName>
        <fullName evidence="7">ATP-grasp domain-containing protein</fullName>
    </submittedName>
</protein>
<dbReference type="EMBL" id="JAJAUY010000012">
    <property type="protein sequence ID" value="MCB5178811.1"/>
    <property type="molecule type" value="Genomic_DNA"/>
</dbReference>
<feature type="region of interest" description="Disordered" evidence="5">
    <location>
        <begin position="407"/>
        <end position="426"/>
    </location>
</feature>
<name>A0ABS8B2H5_9ACTN</name>
<evidence type="ECO:0000256" key="5">
    <source>
        <dbReference type="SAM" id="MobiDB-lite"/>
    </source>
</evidence>
<keyword evidence="3 4" id="KW-0067">ATP-binding</keyword>
<dbReference type="RefSeq" id="WP_226725636.1">
    <property type="nucleotide sequence ID" value="NZ_JAJAUY010000012.1"/>
</dbReference>
<dbReference type="PROSITE" id="PS50975">
    <property type="entry name" value="ATP_GRASP"/>
    <property type="match status" value="1"/>
</dbReference>
<evidence type="ECO:0000259" key="6">
    <source>
        <dbReference type="PROSITE" id="PS50975"/>
    </source>
</evidence>
<evidence type="ECO:0000256" key="1">
    <source>
        <dbReference type="ARBA" id="ARBA00022598"/>
    </source>
</evidence>
<evidence type="ECO:0000256" key="3">
    <source>
        <dbReference type="ARBA" id="ARBA00022840"/>
    </source>
</evidence>
<evidence type="ECO:0000256" key="2">
    <source>
        <dbReference type="ARBA" id="ARBA00022741"/>
    </source>
</evidence>
<comment type="caution">
    <text evidence="7">The sequence shown here is derived from an EMBL/GenBank/DDBJ whole genome shotgun (WGS) entry which is preliminary data.</text>
</comment>
<sequence>MTDRLLVCGIGSGMDRSLAELRSARRELVVVTDRPTDRARSAADLLLTCDPDDAVAVLAELAAAGVDRIDGVFSLGADNPPVISTLAQRFGCPGLPLETALDCTLKDRRLAVLRTAGLDLPRFATAESVGEAVRAVADIGLPAVIKPSDGTGSLGVLKVESPGQVRELAREALRLSPGGRIVVEEFLQGTEHTLAAFMVDGELHRFGFADREYGRKEEFAPHFFEGGDTLPSVLSEEQIEEVTAVVRRGARALRLDPAVINTDILRTHDGRVILLEITCRLTGARIATEVMRLATGVDPLPNVVRLALGQPLDLTELTPRHDRAVVQRFVPADGGVVEWVGDPQDVARRAGVHDVFWGMDLEPGTVLPPYRGGAEVLAGVIAHAERLAEAEAVAERTLRALPLRLKAPAPAPTPASAPAPAPAPAP</sequence>
<keyword evidence="1" id="KW-0436">Ligase</keyword>
<gene>
    <name evidence="7" type="ORF">LG632_05350</name>
</gene>
<dbReference type="InterPro" id="IPR052032">
    <property type="entry name" value="ATP-dep_AA_Ligase"/>
</dbReference>
<feature type="compositionally biased region" description="Pro residues" evidence="5">
    <location>
        <begin position="409"/>
        <end position="426"/>
    </location>
</feature>
<dbReference type="InterPro" id="IPR040570">
    <property type="entry name" value="LAL_C2"/>
</dbReference>
<evidence type="ECO:0000313" key="8">
    <source>
        <dbReference type="Proteomes" id="UP001199054"/>
    </source>
</evidence>